<accession>A0A2P2PSG3</accession>
<protein>
    <submittedName>
        <fullName evidence="1">Uncharacterized protein</fullName>
    </submittedName>
</protein>
<name>A0A2P2PSG3_RHIMU</name>
<evidence type="ECO:0000313" key="1">
    <source>
        <dbReference type="EMBL" id="MBX57684.1"/>
    </source>
</evidence>
<reference evidence="1" key="1">
    <citation type="submission" date="2018-02" db="EMBL/GenBank/DDBJ databases">
        <title>Rhizophora mucronata_Transcriptome.</title>
        <authorList>
            <person name="Meera S.P."/>
            <person name="Sreeshan A."/>
            <person name="Augustine A."/>
        </authorList>
    </citation>
    <scope>NUCLEOTIDE SEQUENCE</scope>
    <source>
        <tissue evidence="1">Leaf</tissue>
    </source>
</reference>
<dbReference type="EMBL" id="GGEC01077200">
    <property type="protein sequence ID" value="MBX57684.1"/>
    <property type="molecule type" value="Transcribed_RNA"/>
</dbReference>
<proteinExistence type="predicted"/>
<organism evidence="1">
    <name type="scientific">Rhizophora mucronata</name>
    <name type="common">Asiatic mangrove</name>
    <dbReference type="NCBI Taxonomy" id="61149"/>
    <lineage>
        <taxon>Eukaryota</taxon>
        <taxon>Viridiplantae</taxon>
        <taxon>Streptophyta</taxon>
        <taxon>Embryophyta</taxon>
        <taxon>Tracheophyta</taxon>
        <taxon>Spermatophyta</taxon>
        <taxon>Magnoliopsida</taxon>
        <taxon>eudicotyledons</taxon>
        <taxon>Gunneridae</taxon>
        <taxon>Pentapetalae</taxon>
        <taxon>rosids</taxon>
        <taxon>fabids</taxon>
        <taxon>Malpighiales</taxon>
        <taxon>Rhizophoraceae</taxon>
        <taxon>Rhizophora</taxon>
    </lineage>
</organism>
<sequence length="20" mass="2381">MQRSLLLLPIMAKPRIYLHS</sequence>
<dbReference type="AlphaFoldDB" id="A0A2P2PSG3"/>